<organism evidence="5 6">
    <name type="scientific">Thermophilibacter provencensis</name>
    <dbReference type="NCBI Taxonomy" id="1852386"/>
    <lineage>
        <taxon>Bacteria</taxon>
        <taxon>Bacillati</taxon>
        <taxon>Actinomycetota</taxon>
        <taxon>Coriobacteriia</taxon>
        <taxon>Coriobacteriales</taxon>
        <taxon>Atopobiaceae</taxon>
        <taxon>Thermophilibacter</taxon>
    </lineage>
</organism>
<dbReference type="RefSeq" id="WP_274959435.1">
    <property type="nucleotide sequence ID" value="NZ_DYWQ01000123.1"/>
</dbReference>
<sequence length="318" mass="35444">MGYEPPFERTPEIDNLCMEIAELVGMLHPSSSLGTSPTLHRELRIRTIRSSLMIEGNTLSEEAVTAIMDGKHVLGPARDILDVENAKRAYELIDSLDPLSLDDLLRVHRVMMDGLIEHAGCFRSGDVGVFDGNTLIHAGTPANYVPQVMANLFGWLAATDLHPLLASCIFHCEFEFIHPFADGNGRTGRLWHTLLLSRWRPALAWLPIESVIRERQQEYYRALAESNAAGSSDHFVTFMLQVIRDALLPFSLPETQRESRVRQALAYFSAHLKGTIAELADLLGCSKRSAERLVASLRKEGKLRREGGARGGTWVVCQ</sequence>
<reference evidence="5" key="2">
    <citation type="submission" date="2021-09" db="EMBL/GenBank/DDBJ databases">
        <authorList>
            <person name="Gilroy R."/>
        </authorList>
    </citation>
    <scope>NUCLEOTIDE SEQUENCE</scope>
    <source>
        <strain evidence="5">CHK124-7917</strain>
    </source>
</reference>
<reference evidence="5" key="1">
    <citation type="journal article" date="2021" name="PeerJ">
        <title>Extensive microbial diversity within the chicken gut microbiome revealed by metagenomics and culture.</title>
        <authorList>
            <person name="Gilroy R."/>
            <person name="Ravi A."/>
            <person name="Getino M."/>
            <person name="Pursley I."/>
            <person name="Horton D.L."/>
            <person name="Alikhan N.F."/>
            <person name="Baker D."/>
            <person name="Gharbi K."/>
            <person name="Hall N."/>
            <person name="Watson M."/>
            <person name="Adriaenssens E.M."/>
            <person name="Foster-Nyarko E."/>
            <person name="Jarju S."/>
            <person name="Secka A."/>
            <person name="Antonio M."/>
            <person name="Oren A."/>
            <person name="Chaudhuri R.R."/>
            <person name="La Ragione R."/>
            <person name="Hildebrand F."/>
            <person name="Pallen M.J."/>
        </authorList>
    </citation>
    <scope>NUCLEOTIDE SEQUENCE</scope>
    <source>
        <strain evidence="5">CHK124-7917</strain>
    </source>
</reference>
<feature type="binding site" evidence="2">
    <location>
        <begin position="129"/>
        <end position="137"/>
    </location>
    <ligand>
        <name>ATP</name>
        <dbReference type="ChEBI" id="CHEBI:30616"/>
    </ligand>
</feature>
<dbReference type="PROSITE" id="PS51459">
    <property type="entry name" value="FIDO"/>
    <property type="match status" value="1"/>
</dbReference>
<dbReference type="Proteomes" id="UP000697330">
    <property type="component" value="Unassembled WGS sequence"/>
</dbReference>
<comment type="caution">
    <text evidence="5">The sequence shown here is derived from an EMBL/GenBank/DDBJ whole genome shotgun (WGS) entry which is preliminary data.</text>
</comment>
<dbReference type="Gene3D" id="1.10.3290.10">
    <property type="entry name" value="Fido-like domain"/>
    <property type="match status" value="1"/>
</dbReference>
<feature type="binding site" evidence="2">
    <location>
        <begin position="182"/>
        <end position="189"/>
    </location>
    <ligand>
        <name>ATP</name>
        <dbReference type="ChEBI" id="CHEBI:30616"/>
    </ligand>
</feature>
<dbReference type="InterPro" id="IPR036388">
    <property type="entry name" value="WH-like_DNA-bd_sf"/>
</dbReference>
<dbReference type="InterPro" id="IPR036390">
    <property type="entry name" value="WH_DNA-bd_sf"/>
</dbReference>
<feature type="active site" evidence="1">
    <location>
        <position position="178"/>
    </location>
</feature>
<dbReference type="InterPro" id="IPR036597">
    <property type="entry name" value="Fido-like_dom_sf"/>
</dbReference>
<feature type="binding site" evidence="2">
    <location>
        <position position="227"/>
    </location>
    <ligand>
        <name>ATP</name>
        <dbReference type="ChEBI" id="CHEBI:30616"/>
    </ligand>
</feature>
<gene>
    <name evidence="5" type="ORF">K8U72_08165</name>
</gene>
<dbReference type="Gene3D" id="1.10.10.10">
    <property type="entry name" value="Winged helix-like DNA-binding domain superfamily/Winged helix DNA-binding domain"/>
    <property type="match status" value="1"/>
</dbReference>
<dbReference type="PANTHER" id="PTHR13504:SF38">
    <property type="entry name" value="FIDO DOMAIN-CONTAINING PROTEIN"/>
    <property type="match status" value="1"/>
</dbReference>
<keyword evidence="2" id="KW-0547">Nucleotide-binding</keyword>
<dbReference type="InterPro" id="IPR040198">
    <property type="entry name" value="Fido_containing"/>
</dbReference>
<dbReference type="GO" id="GO:0005524">
    <property type="term" value="F:ATP binding"/>
    <property type="evidence" value="ECO:0007669"/>
    <property type="project" value="UniProtKB-KW"/>
</dbReference>
<feature type="site" description="Important for autoinhibition of adenylyltransferase activity" evidence="3">
    <location>
        <position position="55"/>
    </location>
</feature>
<evidence type="ECO:0000256" key="2">
    <source>
        <dbReference type="PIRSR" id="PIRSR640198-2"/>
    </source>
</evidence>
<protein>
    <submittedName>
        <fullName evidence="5">Fic family protein</fullName>
    </submittedName>
</protein>
<feature type="domain" description="Fido" evidence="4">
    <location>
        <begin position="99"/>
        <end position="241"/>
    </location>
</feature>
<dbReference type="SUPFAM" id="SSF46785">
    <property type="entry name" value="Winged helix' DNA-binding domain"/>
    <property type="match status" value="1"/>
</dbReference>
<accession>A0A921GGZ7</accession>
<dbReference type="SUPFAM" id="SSF140931">
    <property type="entry name" value="Fic-like"/>
    <property type="match status" value="1"/>
</dbReference>
<evidence type="ECO:0000313" key="5">
    <source>
        <dbReference type="EMBL" id="HJF45734.1"/>
    </source>
</evidence>
<proteinExistence type="predicted"/>
<feature type="binding site" evidence="2">
    <location>
        <begin position="219"/>
        <end position="220"/>
    </location>
    <ligand>
        <name>ATP</name>
        <dbReference type="ChEBI" id="CHEBI:30616"/>
    </ligand>
</feature>
<dbReference type="PANTHER" id="PTHR13504">
    <property type="entry name" value="FIDO DOMAIN-CONTAINING PROTEIN DDB_G0283145"/>
    <property type="match status" value="1"/>
</dbReference>
<evidence type="ECO:0000313" key="6">
    <source>
        <dbReference type="Proteomes" id="UP000697330"/>
    </source>
</evidence>
<dbReference type="InterPro" id="IPR003812">
    <property type="entry name" value="Fido"/>
</dbReference>
<evidence type="ECO:0000256" key="1">
    <source>
        <dbReference type="PIRSR" id="PIRSR640198-1"/>
    </source>
</evidence>
<evidence type="ECO:0000259" key="4">
    <source>
        <dbReference type="PROSITE" id="PS51459"/>
    </source>
</evidence>
<dbReference type="AlphaFoldDB" id="A0A921GGZ7"/>
<name>A0A921GGZ7_9ACTN</name>
<evidence type="ECO:0000256" key="3">
    <source>
        <dbReference type="PIRSR" id="PIRSR640198-3"/>
    </source>
</evidence>
<keyword evidence="2" id="KW-0067">ATP-binding</keyword>
<dbReference type="EMBL" id="DYWQ01000123">
    <property type="protein sequence ID" value="HJF45734.1"/>
    <property type="molecule type" value="Genomic_DNA"/>
</dbReference>
<dbReference type="Pfam" id="PF02661">
    <property type="entry name" value="Fic"/>
    <property type="match status" value="1"/>
</dbReference>